<keyword evidence="2" id="KW-0472">Membrane</keyword>
<evidence type="ECO:0000313" key="4">
    <source>
        <dbReference type="Proteomes" id="UP000045706"/>
    </source>
</evidence>
<accession>A0A0G4NIG9</accession>
<dbReference type="AlphaFoldDB" id="A0A0G4NIG9"/>
<feature type="transmembrane region" description="Helical" evidence="2">
    <location>
        <begin position="61"/>
        <end position="81"/>
    </location>
</feature>
<gene>
    <name evidence="3" type="ORF">BN1723_019949</name>
</gene>
<feature type="non-terminal residue" evidence="3">
    <location>
        <position position="116"/>
    </location>
</feature>
<dbReference type="PANTHER" id="PTHR46594:SF4">
    <property type="entry name" value="P-TYPE CATION-TRANSPORTING ATPASE"/>
    <property type="match status" value="1"/>
</dbReference>
<protein>
    <submittedName>
        <fullName evidence="3">Uncharacterized protein</fullName>
    </submittedName>
</protein>
<reference evidence="4" key="1">
    <citation type="submission" date="2015-05" db="EMBL/GenBank/DDBJ databases">
        <authorList>
            <person name="Fogelqvist Johan"/>
        </authorList>
    </citation>
    <scope>NUCLEOTIDE SEQUENCE [LARGE SCALE GENOMIC DNA]</scope>
</reference>
<keyword evidence="1" id="KW-0479">Metal-binding</keyword>
<evidence type="ECO:0000313" key="3">
    <source>
        <dbReference type="EMBL" id="CRK46239.1"/>
    </source>
</evidence>
<proteinExistence type="predicted"/>
<keyword evidence="2" id="KW-0812">Transmembrane</keyword>
<evidence type="ECO:0000256" key="1">
    <source>
        <dbReference type="ARBA" id="ARBA00022723"/>
    </source>
</evidence>
<feature type="transmembrane region" description="Helical" evidence="2">
    <location>
        <begin position="32"/>
        <end position="55"/>
    </location>
</feature>
<dbReference type="EMBL" id="CVQI01035464">
    <property type="protein sequence ID" value="CRK46239.1"/>
    <property type="molecule type" value="Genomic_DNA"/>
</dbReference>
<name>A0A0G4NIG9_VERLO</name>
<sequence>MALTIPVQFGIGRRFYISGWKSIKHGSPTMDVLVILGTSCAFFFSVTAMLVSIFFPPHSRPSTIFDTSTMLITFVTLGRYLENNAKGKTSKALSRLMSLAPSMATIYADPIAAEKA</sequence>
<dbReference type="PRINTS" id="PR00943">
    <property type="entry name" value="CUATPASE"/>
</dbReference>
<dbReference type="Proteomes" id="UP000045706">
    <property type="component" value="Unassembled WGS sequence"/>
</dbReference>
<organism evidence="3 4">
    <name type="scientific">Verticillium longisporum</name>
    <name type="common">Verticillium dahliae var. longisporum</name>
    <dbReference type="NCBI Taxonomy" id="100787"/>
    <lineage>
        <taxon>Eukaryota</taxon>
        <taxon>Fungi</taxon>
        <taxon>Dikarya</taxon>
        <taxon>Ascomycota</taxon>
        <taxon>Pezizomycotina</taxon>
        <taxon>Sordariomycetes</taxon>
        <taxon>Hypocreomycetidae</taxon>
        <taxon>Glomerellales</taxon>
        <taxon>Plectosphaerellaceae</taxon>
        <taxon>Verticillium</taxon>
    </lineage>
</organism>
<dbReference type="GO" id="GO:0046872">
    <property type="term" value="F:metal ion binding"/>
    <property type="evidence" value="ECO:0007669"/>
    <property type="project" value="UniProtKB-KW"/>
</dbReference>
<dbReference type="PANTHER" id="PTHR46594">
    <property type="entry name" value="P-TYPE CATION-TRANSPORTING ATPASE"/>
    <property type="match status" value="1"/>
</dbReference>
<keyword evidence="2" id="KW-1133">Transmembrane helix</keyword>
<evidence type="ECO:0000256" key="2">
    <source>
        <dbReference type="SAM" id="Phobius"/>
    </source>
</evidence>